<dbReference type="Proteomes" id="UP001189429">
    <property type="component" value="Unassembled WGS sequence"/>
</dbReference>
<accession>A0ABN9PGC5</accession>
<keyword evidence="2" id="KW-1185">Reference proteome</keyword>
<dbReference type="EMBL" id="CAUYUJ010000690">
    <property type="protein sequence ID" value="CAK0791993.1"/>
    <property type="molecule type" value="Genomic_DNA"/>
</dbReference>
<comment type="caution">
    <text evidence="1">The sequence shown here is derived from an EMBL/GenBank/DDBJ whole genome shotgun (WGS) entry which is preliminary data.</text>
</comment>
<evidence type="ECO:0000313" key="1">
    <source>
        <dbReference type="EMBL" id="CAK0791993.1"/>
    </source>
</evidence>
<evidence type="ECO:0000313" key="2">
    <source>
        <dbReference type="Proteomes" id="UP001189429"/>
    </source>
</evidence>
<reference evidence="1" key="1">
    <citation type="submission" date="2023-10" db="EMBL/GenBank/DDBJ databases">
        <authorList>
            <person name="Chen Y."/>
            <person name="Shah S."/>
            <person name="Dougan E. K."/>
            <person name="Thang M."/>
            <person name="Chan C."/>
        </authorList>
    </citation>
    <scope>NUCLEOTIDE SEQUENCE [LARGE SCALE GENOMIC DNA]</scope>
</reference>
<organism evidence="1 2">
    <name type="scientific">Prorocentrum cordatum</name>
    <dbReference type="NCBI Taxonomy" id="2364126"/>
    <lineage>
        <taxon>Eukaryota</taxon>
        <taxon>Sar</taxon>
        <taxon>Alveolata</taxon>
        <taxon>Dinophyceae</taxon>
        <taxon>Prorocentrales</taxon>
        <taxon>Prorocentraceae</taxon>
        <taxon>Prorocentrum</taxon>
    </lineage>
</organism>
<protein>
    <submittedName>
        <fullName evidence="1">Uncharacterized protein</fullName>
    </submittedName>
</protein>
<sequence length="221" mass="24898">MLKKMESMMEAFSTAIVGEFQAGQNKSWDKLGHHEEPIINLSSRLDHTAESIQHQFTEQQKQIDHLKLDVEATFKGVSQSYEIQSPPEATAIQFMHAANESKMAWRDPKNGGITPLRCRGDLPLPVRLRQQNFSKIYQPLKDLLVRSPLWGGKSKLAVNGFKGQMMALDETEVWPLVSRSHGGMGVEQFLPHYDELKEWGIEASQVDAIVDDATNQLGATR</sequence>
<gene>
    <name evidence="1" type="ORF">PCOR1329_LOCUS2731</name>
</gene>
<proteinExistence type="predicted"/>
<feature type="non-terminal residue" evidence="1">
    <location>
        <position position="221"/>
    </location>
</feature>
<name>A0ABN9PGC5_9DINO</name>